<organism evidence="6 7">
    <name type="scientific">Kingdonia uniflora</name>
    <dbReference type="NCBI Taxonomy" id="39325"/>
    <lineage>
        <taxon>Eukaryota</taxon>
        <taxon>Viridiplantae</taxon>
        <taxon>Streptophyta</taxon>
        <taxon>Embryophyta</taxon>
        <taxon>Tracheophyta</taxon>
        <taxon>Spermatophyta</taxon>
        <taxon>Magnoliopsida</taxon>
        <taxon>Ranunculales</taxon>
        <taxon>Circaeasteraceae</taxon>
        <taxon>Kingdonia</taxon>
    </lineage>
</organism>
<reference evidence="6 7" key="1">
    <citation type="journal article" date="2020" name="IScience">
        <title>Genome Sequencing of the Endangered Kingdonia uniflora (Circaeasteraceae, Ranunculales) Reveals Potential Mechanisms of Evolutionary Specialization.</title>
        <authorList>
            <person name="Sun Y."/>
            <person name="Deng T."/>
            <person name="Zhang A."/>
            <person name="Moore M.J."/>
            <person name="Landis J.B."/>
            <person name="Lin N."/>
            <person name="Zhang H."/>
            <person name="Zhang X."/>
            <person name="Huang J."/>
            <person name="Zhang X."/>
            <person name="Sun H."/>
            <person name="Wang H."/>
        </authorList>
    </citation>
    <scope>NUCLEOTIDE SEQUENCE [LARGE SCALE GENOMIC DNA]</scope>
    <source>
        <strain evidence="6">TB1705</strain>
        <tissue evidence="6">Leaf</tissue>
    </source>
</reference>
<proteinExistence type="inferred from homology"/>
<dbReference type="Pfam" id="PF00183">
    <property type="entry name" value="HSP90"/>
    <property type="match status" value="1"/>
</dbReference>
<dbReference type="Pfam" id="PF13589">
    <property type="entry name" value="HATPase_c_3"/>
    <property type="match status" value="1"/>
</dbReference>
<comment type="caution">
    <text evidence="6">The sequence shown here is derived from an EMBL/GenBank/DDBJ whole genome shotgun (WGS) entry which is preliminary data.</text>
</comment>
<dbReference type="InterPro" id="IPR020575">
    <property type="entry name" value="Hsp90_N"/>
</dbReference>
<dbReference type="SUPFAM" id="SSF54211">
    <property type="entry name" value="Ribosomal protein S5 domain 2-like"/>
    <property type="match status" value="1"/>
</dbReference>
<comment type="similarity">
    <text evidence="1">Belongs to the heat shock protein 90 family.</text>
</comment>
<dbReference type="GO" id="GO:0005524">
    <property type="term" value="F:ATP binding"/>
    <property type="evidence" value="ECO:0007669"/>
    <property type="project" value="UniProtKB-KW"/>
</dbReference>
<dbReference type="OrthoDB" id="1730176at2759"/>
<keyword evidence="7" id="KW-1185">Reference proteome</keyword>
<dbReference type="InterPro" id="IPR036890">
    <property type="entry name" value="HATPase_C_sf"/>
</dbReference>
<dbReference type="Gene3D" id="3.30.230.80">
    <property type="match status" value="1"/>
</dbReference>
<dbReference type="SUPFAM" id="SSF55874">
    <property type="entry name" value="ATPase domain of HSP90 chaperone/DNA topoisomerase II/histidine kinase"/>
    <property type="match status" value="1"/>
</dbReference>
<dbReference type="PANTHER" id="PTHR11528">
    <property type="entry name" value="HEAT SHOCK PROTEIN 90 FAMILY MEMBER"/>
    <property type="match status" value="1"/>
</dbReference>
<keyword evidence="4" id="KW-0143">Chaperone</keyword>
<keyword evidence="3" id="KW-0067">ATP-binding</keyword>
<evidence type="ECO:0000313" key="6">
    <source>
        <dbReference type="EMBL" id="KAF6135137.1"/>
    </source>
</evidence>
<evidence type="ECO:0000256" key="5">
    <source>
        <dbReference type="SAM" id="MobiDB-lite"/>
    </source>
</evidence>
<feature type="region of interest" description="Disordered" evidence="5">
    <location>
        <begin position="139"/>
        <end position="170"/>
    </location>
</feature>
<name>A0A7J7KXS7_9MAGN</name>
<dbReference type="PRINTS" id="PR00775">
    <property type="entry name" value="HEATSHOCK90"/>
</dbReference>
<keyword evidence="2" id="KW-0547">Nucleotide-binding</keyword>
<evidence type="ECO:0000256" key="3">
    <source>
        <dbReference type="ARBA" id="ARBA00022840"/>
    </source>
</evidence>
<accession>A0A7J7KXS7</accession>
<evidence type="ECO:0000313" key="7">
    <source>
        <dbReference type="Proteomes" id="UP000541444"/>
    </source>
</evidence>
<evidence type="ECO:0000256" key="4">
    <source>
        <dbReference type="ARBA" id="ARBA00023186"/>
    </source>
</evidence>
<protein>
    <recommendedName>
        <fullName evidence="8">Heat shock protein 90</fullName>
    </recommendedName>
</protein>
<dbReference type="GO" id="GO:0016887">
    <property type="term" value="F:ATP hydrolysis activity"/>
    <property type="evidence" value="ECO:0007669"/>
    <property type="project" value="InterPro"/>
</dbReference>
<dbReference type="GO" id="GO:0140662">
    <property type="term" value="F:ATP-dependent protein folding chaperone"/>
    <property type="evidence" value="ECO:0007669"/>
    <property type="project" value="InterPro"/>
</dbReference>
<dbReference type="Proteomes" id="UP000541444">
    <property type="component" value="Unassembled WGS sequence"/>
</dbReference>
<dbReference type="EMBL" id="JACGCM010002811">
    <property type="protein sequence ID" value="KAF6135137.1"/>
    <property type="molecule type" value="Genomic_DNA"/>
</dbReference>
<sequence length="249" mass="28409">MEKEILGDGDDAKLEILIKLDKEKKILSIRDRGIGMTKEDLIKNLGKITKSGTSAFVEKMKTGGDLNLIGQLGVGFYSVYLVAGYIEVISRHDDDKQYVWESKVDGSFATSEDEWNQPLGCETEIRLSLGDEAGEYVNIEVPADEDESTEEETSESTSEEKDGKKKPKTKTMKEKTYEWEVLNDVKAIWLHSSNEVTNEEYAKFYRSLAKDFREEKPLSWSHFTAEGDMEFKARIFVPPKAPRDSYENY</sequence>
<dbReference type="InterPro" id="IPR001404">
    <property type="entry name" value="Hsp90_fam"/>
</dbReference>
<dbReference type="Gene3D" id="3.30.565.10">
    <property type="entry name" value="Histidine kinase-like ATPase, C-terminal domain"/>
    <property type="match status" value="1"/>
</dbReference>
<dbReference type="GO" id="GO:0051082">
    <property type="term" value="F:unfolded protein binding"/>
    <property type="evidence" value="ECO:0007669"/>
    <property type="project" value="InterPro"/>
</dbReference>
<evidence type="ECO:0000256" key="2">
    <source>
        <dbReference type="ARBA" id="ARBA00022741"/>
    </source>
</evidence>
<gene>
    <name evidence="6" type="ORF">GIB67_035208</name>
</gene>
<dbReference type="InterPro" id="IPR020568">
    <property type="entry name" value="Ribosomal_Su5_D2-typ_SF"/>
</dbReference>
<dbReference type="AlphaFoldDB" id="A0A7J7KXS7"/>
<evidence type="ECO:0000256" key="1">
    <source>
        <dbReference type="ARBA" id="ARBA00008239"/>
    </source>
</evidence>
<evidence type="ECO:0008006" key="8">
    <source>
        <dbReference type="Google" id="ProtNLM"/>
    </source>
</evidence>
<feature type="compositionally biased region" description="Acidic residues" evidence="5">
    <location>
        <begin position="142"/>
        <end position="154"/>
    </location>
</feature>